<dbReference type="NCBIfam" id="TIGR00079">
    <property type="entry name" value="pept_deformyl"/>
    <property type="match status" value="1"/>
</dbReference>
<dbReference type="NCBIfam" id="NF001159">
    <property type="entry name" value="PRK00150.1-3"/>
    <property type="match status" value="1"/>
</dbReference>
<protein>
    <recommendedName>
        <fullName evidence="6">Peptide deformylase</fullName>
        <shortName evidence="6">PDF</shortName>
        <ecNumber evidence="6">3.5.1.88</ecNumber>
    </recommendedName>
    <alternativeName>
        <fullName evidence="6">Polypeptide deformylase</fullName>
    </alternativeName>
</protein>
<dbReference type="STRING" id="398843.A3K89_16800"/>
<proteinExistence type="inferred from homology"/>
<feature type="binding site" evidence="6">
    <location>
        <position position="212"/>
    </location>
    <ligand>
        <name>Fe cation</name>
        <dbReference type="ChEBI" id="CHEBI:24875"/>
    </ligand>
</feature>
<dbReference type="PRINTS" id="PR01576">
    <property type="entry name" value="PDEFORMYLASE"/>
</dbReference>
<dbReference type="NCBIfam" id="NF009483">
    <property type="entry name" value="PRK12846.1-4"/>
    <property type="match status" value="1"/>
</dbReference>
<feature type="binding site" evidence="6">
    <location>
        <position position="208"/>
    </location>
    <ligand>
        <name>Fe cation</name>
        <dbReference type="ChEBI" id="CHEBI:24875"/>
    </ligand>
</feature>
<dbReference type="InterPro" id="IPR023635">
    <property type="entry name" value="Peptide_deformylase"/>
</dbReference>
<name>A0A239G8F2_9NOCA</name>
<keyword evidence="4 6" id="KW-0648">Protein biosynthesis</keyword>
<feature type="binding site" evidence="6">
    <location>
        <position position="166"/>
    </location>
    <ligand>
        <name>Fe cation</name>
        <dbReference type="ChEBI" id="CHEBI:24875"/>
    </ligand>
</feature>
<reference evidence="8" key="1">
    <citation type="submission" date="2017-06" db="EMBL/GenBank/DDBJ databases">
        <authorList>
            <person name="Varghese N."/>
            <person name="Submissions S."/>
        </authorList>
    </citation>
    <scope>NUCLEOTIDE SEQUENCE [LARGE SCALE GENOMIC DNA]</scope>
    <source>
        <strain evidence="8">JCM 23211</strain>
    </source>
</reference>
<dbReference type="Gene3D" id="3.90.45.10">
    <property type="entry name" value="Peptide deformylase"/>
    <property type="match status" value="1"/>
</dbReference>
<dbReference type="AlphaFoldDB" id="A0A239G8F2"/>
<dbReference type="CDD" id="cd00487">
    <property type="entry name" value="Pep_deformylase"/>
    <property type="match status" value="1"/>
</dbReference>
<evidence type="ECO:0000256" key="4">
    <source>
        <dbReference type="ARBA" id="ARBA00022917"/>
    </source>
</evidence>
<keyword evidence="2 6" id="KW-0479">Metal-binding</keyword>
<keyword evidence="3 6" id="KW-0378">Hydrolase</keyword>
<evidence type="ECO:0000256" key="6">
    <source>
        <dbReference type="HAMAP-Rule" id="MF_00163"/>
    </source>
</evidence>
<keyword evidence="8" id="KW-1185">Reference proteome</keyword>
<organism evidence="7 8">
    <name type="scientific">Rhodococcoides kyotonense</name>
    <dbReference type="NCBI Taxonomy" id="398843"/>
    <lineage>
        <taxon>Bacteria</taxon>
        <taxon>Bacillati</taxon>
        <taxon>Actinomycetota</taxon>
        <taxon>Actinomycetes</taxon>
        <taxon>Mycobacteriales</taxon>
        <taxon>Nocardiaceae</taxon>
        <taxon>Rhodococcoides</taxon>
    </lineage>
</organism>
<dbReference type="SUPFAM" id="SSF56420">
    <property type="entry name" value="Peptide deformylase"/>
    <property type="match status" value="1"/>
</dbReference>
<dbReference type="InterPro" id="IPR036821">
    <property type="entry name" value="Peptide_deformylase_sf"/>
</dbReference>
<evidence type="ECO:0000256" key="5">
    <source>
        <dbReference type="ARBA" id="ARBA00023004"/>
    </source>
</evidence>
<feature type="active site" evidence="6">
    <location>
        <position position="209"/>
    </location>
</feature>
<sequence>MPAPSARVDVPSGAVDANYTRVFLSCYSTTMSTDDREVAILAASRSAFTACTVTARSPLFLATMAILPIRIVGDPVLHTPTEQVTKTPAELAELFADMYETLDAANGVGLAANQVGLPLRLFIYDCPDQGPDGKMIRRKGEVVNPVLETSAIPETMPDPEDDDEGCLSVPGEQYPTGRADWARVTGTDANGEPVDIEGTGFFARMLQHEVGHLDGFLYVDVLIGRNARAAKKAIKRAGWGKPGLSWVPGTVEDPFGHED</sequence>
<dbReference type="Proteomes" id="UP000198327">
    <property type="component" value="Unassembled WGS sequence"/>
</dbReference>
<keyword evidence="5 6" id="KW-0408">Iron</keyword>
<comment type="function">
    <text evidence="6">Removes the formyl group from the N-terminal Met of newly synthesized proteins. Requires at least a dipeptide for an efficient rate of reaction. N-terminal L-methionine is a prerequisite for activity but the enzyme has broad specificity at other positions.</text>
</comment>
<evidence type="ECO:0000256" key="2">
    <source>
        <dbReference type="ARBA" id="ARBA00022723"/>
    </source>
</evidence>
<evidence type="ECO:0000313" key="7">
    <source>
        <dbReference type="EMBL" id="SNS64733.1"/>
    </source>
</evidence>
<evidence type="ECO:0000313" key="8">
    <source>
        <dbReference type="Proteomes" id="UP000198327"/>
    </source>
</evidence>
<comment type="similarity">
    <text evidence="1 6">Belongs to the polypeptide deformylase family.</text>
</comment>
<dbReference type="PANTHER" id="PTHR10458">
    <property type="entry name" value="PEPTIDE DEFORMYLASE"/>
    <property type="match status" value="1"/>
</dbReference>
<comment type="cofactor">
    <cofactor evidence="6">
        <name>Fe(2+)</name>
        <dbReference type="ChEBI" id="CHEBI:29033"/>
    </cofactor>
    <text evidence="6">Binds 1 Fe(2+) ion.</text>
</comment>
<dbReference type="PANTHER" id="PTHR10458:SF2">
    <property type="entry name" value="PEPTIDE DEFORMYLASE, MITOCHONDRIAL"/>
    <property type="match status" value="1"/>
</dbReference>
<dbReference type="Pfam" id="PF01327">
    <property type="entry name" value="Pep_deformylase"/>
    <property type="match status" value="1"/>
</dbReference>
<dbReference type="GO" id="GO:0046872">
    <property type="term" value="F:metal ion binding"/>
    <property type="evidence" value="ECO:0007669"/>
    <property type="project" value="UniProtKB-KW"/>
</dbReference>
<dbReference type="HAMAP" id="MF_00163">
    <property type="entry name" value="Pep_deformylase"/>
    <property type="match status" value="1"/>
</dbReference>
<dbReference type="GO" id="GO:0042586">
    <property type="term" value="F:peptide deformylase activity"/>
    <property type="evidence" value="ECO:0007669"/>
    <property type="project" value="UniProtKB-UniRule"/>
</dbReference>
<gene>
    <name evidence="6" type="primary">def</name>
    <name evidence="7" type="ORF">SAMN05421642_10485</name>
</gene>
<comment type="catalytic activity">
    <reaction evidence="6">
        <text>N-terminal N-formyl-L-methionyl-[peptide] + H2O = N-terminal L-methionyl-[peptide] + formate</text>
        <dbReference type="Rhea" id="RHEA:24420"/>
        <dbReference type="Rhea" id="RHEA-COMP:10639"/>
        <dbReference type="Rhea" id="RHEA-COMP:10640"/>
        <dbReference type="ChEBI" id="CHEBI:15377"/>
        <dbReference type="ChEBI" id="CHEBI:15740"/>
        <dbReference type="ChEBI" id="CHEBI:49298"/>
        <dbReference type="ChEBI" id="CHEBI:64731"/>
        <dbReference type="EC" id="3.5.1.88"/>
    </reaction>
</comment>
<accession>A0A239G8F2</accession>
<dbReference type="GO" id="GO:0006412">
    <property type="term" value="P:translation"/>
    <property type="evidence" value="ECO:0007669"/>
    <property type="project" value="UniProtKB-UniRule"/>
</dbReference>
<dbReference type="EC" id="3.5.1.88" evidence="6"/>
<evidence type="ECO:0000256" key="3">
    <source>
        <dbReference type="ARBA" id="ARBA00022801"/>
    </source>
</evidence>
<dbReference type="EMBL" id="FZOW01000004">
    <property type="protein sequence ID" value="SNS64733.1"/>
    <property type="molecule type" value="Genomic_DNA"/>
</dbReference>
<evidence type="ECO:0000256" key="1">
    <source>
        <dbReference type="ARBA" id="ARBA00010759"/>
    </source>
</evidence>